<evidence type="ECO:0000256" key="2">
    <source>
        <dbReference type="SAM" id="Phobius"/>
    </source>
</evidence>
<dbReference type="OrthoDB" id="1913956at2759"/>
<evidence type="ECO:0000256" key="1">
    <source>
        <dbReference type="ARBA" id="ARBA00022734"/>
    </source>
</evidence>
<dbReference type="Pfam" id="PF00139">
    <property type="entry name" value="Lectin_legB"/>
    <property type="match status" value="1"/>
</dbReference>
<organism evidence="4 5">
    <name type="scientific">Eragrostis curvula</name>
    <name type="common">weeping love grass</name>
    <dbReference type="NCBI Taxonomy" id="38414"/>
    <lineage>
        <taxon>Eukaryota</taxon>
        <taxon>Viridiplantae</taxon>
        <taxon>Streptophyta</taxon>
        <taxon>Embryophyta</taxon>
        <taxon>Tracheophyta</taxon>
        <taxon>Spermatophyta</taxon>
        <taxon>Magnoliopsida</taxon>
        <taxon>Liliopsida</taxon>
        <taxon>Poales</taxon>
        <taxon>Poaceae</taxon>
        <taxon>PACMAD clade</taxon>
        <taxon>Chloridoideae</taxon>
        <taxon>Eragrostideae</taxon>
        <taxon>Eragrostidinae</taxon>
        <taxon>Eragrostis</taxon>
    </lineage>
</organism>
<accession>A0A5J9SR97</accession>
<dbReference type="EMBL" id="RWGY01000441">
    <property type="protein sequence ID" value="TVU01469.1"/>
    <property type="molecule type" value="Genomic_DNA"/>
</dbReference>
<dbReference type="Gene3D" id="2.60.120.200">
    <property type="match status" value="1"/>
</dbReference>
<feature type="domain" description="Legume lectin" evidence="3">
    <location>
        <begin position="52"/>
        <end position="111"/>
    </location>
</feature>
<feature type="transmembrane region" description="Helical" evidence="2">
    <location>
        <begin position="32"/>
        <end position="54"/>
    </location>
</feature>
<keyword evidence="1" id="KW-0430">Lectin</keyword>
<proteinExistence type="predicted"/>
<keyword evidence="5" id="KW-1185">Reference proteome</keyword>
<name>A0A5J9SR97_9POAL</name>
<dbReference type="SUPFAM" id="SSF49899">
    <property type="entry name" value="Concanavalin A-like lectins/glucanases"/>
    <property type="match status" value="1"/>
</dbReference>
<sequence>MAFVLRLLAAPEVKAPAPVAAARQRKSYNSNFNLALLAFAAIASLGITCSGLQFNYPSFDKANKADFSFSPGSGIKDGFLQITPMTGDITDRSGRVSYIRKTLNLWDSRQNASEQILF</sequence>
<evidence type="ECO:0000259" key="3">
    <source>
        <dbReference type="Pfam" id="PF00139"/>
    </source>
</evidence>
<keyword evidence="2" id="KW-1133">Transmembrane helix</keyword>
<protein>
    <recommendedName>
        <fullName evidence="3">Legume lectin domain-containing protein</fullName>
    </recommendedName>
</protein>
<keyword evidence="2" id="KW-0812">Transmembrane</keyword>
<dbReference type="Gramene" id="TVU01469">
    <property type="protein sequence ID" value="TVU01469"/>
    <property type="gene ID" value="EJB05_53073"/>
</dbReference>
<evidence type="ECO:0000313" key="5">
    <source>
        <dbReference type="Proteomes" id="UP000324897"/>
    </source>
</evidence>
<dbReference type="Proteomes" id="UP000324897">
    <property type="component" value="Unassembled WGS sequence"/>
</dbReference>
<dbReference type="GO" id="GO:0030246">
    <property type="term" value="F:carbohydrate binding"/>
    <property type="evidence" value="ECO:0007669"/>
    <property type="project" value="UniProtKB-KW"/>
</dbReference>
<keyword evidence="2" id="KW-0472">Membrane</keyword>
<evidence type="ECO:0000313" key="4">
    <source>
        <dbReference type="EMBL" id="TVU01469.1"/>
    </source>
</evidence>
<reference evidence="4 5" key="1">
    <citation type="journal article" date="2019" name="Sci. Rep.">
        <title>A high-quality genome of Eragrostis curvula grass provides insights into Poaceae evolution and supports new strategies to enhance forage quality.</title>
        <authorList>
            <person name="Carballo J."/>
            <person name="Santos B.A.C.M."/>
            <person name="Zappacosta D."/>
            <person name="Garbus I."/>
            <person name="Selva J.P."/>
            <person name="Gallo C.A."/>
            <person name="Diaz A."/>
            <person name="Albertini E."/>
            <person name="Caccamo M."/>
            <person name="Echenique V."/>
        </authorList>
    </citation>
    <scope>NUCLEOTIDE SEQUENCE [LARGE SCALE GENOMIC DNA]</scope>
    <source>
        <strain evidence="5">cv. Victoria</strain>
        <tissue evidence="4">Leaf</tissue>
    </source>
</reference>
<comment type="caution">
    <text evidence="4">The sequence shown here is derived from an EMBL/GenBank/DDBJ whole genome shotgun (WGS) entry which is preliminary data.</text>
</comment>
<dbReference type="InterPro" id="IPR013320">
    <property type="entry name" value="ConA-like_dom_sf"/>
</dbReference>
<dbReference type="AlphaFoldDB" id="A0A5J9SR97"/>
<dbReference type="InterPro" id="IPR001220">
    <property type="entry name" value="Legume_lectin_dom"/>
</dbReference>
<gene>
    <name evidence="4" type="ORF">EJB05_53073</name>
</gene>